<proteinExistence type="predicted"/>
<feature type="non-terminal residue" evidence="2">
    <location>
        <position position="1"/>
    </location>
</feature>
<comment type="caution">
    <text evidence="2">The sequence shown here is derived from an EMBL/GenBank/DDBJ whole genome shotgun (WGS) entry which is preliminary data.</text>
</comment>
<name>X1AZP3_9ZZZZ</name>
<evidence type="ECO:0008006" key="3">
    <source>
        <dbReference type="Google" id="ProtNLM"/>
    </source>
</evidence>
<dbReference type="EMBL" id="BART01000768">
    <property type="protein sequence ID" value="GAG74612.1"/>
    <property type="molecule type" value="Genomic_DNA"/>
</dbReference>
<organism evidence="2">
    <name type="scientific">marine sediment metagenome</name>
    <dbReference type="NCBI Taxonomy" id="412755"/>
    <lineage>
        <taxon>unclassified sequences</taxon>
        <taxon>metagenomes</taxon>
        <taxon>ecological metagenomes</taxon>
    </lineage>
</organism>
<protein>
    <recommendedName>
        <fullName evidence="3">HTH cro/C1-type domain-containing protein</fullName>
    </recommendedName>
</protein>
<feature type="region of interest" description="Disordered" evidence="1">
    <location>
        <begin position="1"/>
        <end position="20"/>
    </location>
</feature>
<sequence length="44" mass="5195">EVSSGYMSQLMDGSRNPSPKLRERIMKKLPEHKFDDLFEIKEIN</sequence>
<dbReference type="AlphaFoldDB" id="X1AZP3"/>
<evidence type="ECO:0000256" key="1">
    <source>
        <dbReference type="SAM" id="MobiDB-lite"/>
    </source>
</evidence>
<evidence type="ECO:0000313" key="2">
    <source>
        <dbReference type="EMBL" id="GAG74612.1"/>
    </source>
</evidence>
<reference evidence="2" key="1">
    <citation type="journal article" date="2014" name="Front. Microbiol.">
        <title>High frequency of phylogenetically diverse reductive dehalogenase-homologous genes in deep subseafloor sedimentary metagenomes.</title>
        <authorList>
            <person name="Kawai M."/>
            <person name="Futagami T."/>
            <person name="Toyoda A."/>
            <person name="Takaki Y."/>
            <person name="Nishi S."/>
            <person name="Hori S."/>
            <person name="Arai W."/>
            <person name="Tsubouchi T."/>
            <person name="Morono Y."/>
            <person name="Uchiyama I."/>
            <person name="Ito T."/>
            <person name="Fujiyama A."/>
            <person name="Inagaki F."/>
            <person name="Takami H."/>
        </authorList>
    </citation>
    <scope>NUCLEOTIDE SEQUENCE</scope>
    <source>
        <strain evidence="2">Expedition CK06-06</strain>
    </source>
</reference>
<gene>
    <name evidence="2" type="ORF">S01H4_03206</name>
</gene>
<accession>X1AZP3</accession>